<dbReference type="EC" id="3.4.24.11" evidence="9"/>
<gene>
    <name evidence="9" type="ORF">MCOR_46264</name>
</gene>
<dbReference type="GO" id="GO:0046872">
    <property type="term" value="F:metal ion binding"/>
    <property type="evidence" value="ECO:0007669"/>
    <property type="project" value="UniProtKB-KW"/>
</dbReference>
<keyword evidence="10" id="KW-1185">Reference proteome</keyword>
<name>A0A6J8DZ01_MYTCO</name>
<dbReference type="AlphaFoldDB" id="A0A6J8DZ01"/>
<dbReference type="SUPFAM" id="SSF55486">
    <property type="entry name" value="Metalloproteases ('zincins'), catalytic domain"/>
    <property type="match status" value="1"/>
</dbReference>
<accession>A0A6J8DZ01</accession>
<dbReference type="Gene3D" id="1.10.1380.10">
    <property type="entry name" value="Neutral endopeptidase , domain2"/>
    <property type="match status" value="1"/>
</dbReference>
<organism evidence="9 10">
    <name type="scientific">Mytilus coruscus</name>
    <name type="common">Sea mussel</name>
    <dbReference type="NCBI Taxonomy" id="42192"/>
    <lineage>
        <taxon>Eukaryota</taxon>
        <taxon>Metazoa</taxon>
        <taxon>Spiralia</taxon>
        <taxon>Lophotrochozoa</taxon>
        <taxon>Mollusca</taxon>
        <taxon>Bivalvia</taxon>
        <taxon>Autobranchia</taxon>
        <taxon>Pteriomorphia</taxon>
        <taxon>Mytilida</taxon>
        <taxon>Mytiloidea</taxon>
        <taxon>Mytilidae</taxon>
        <taxon>Mytilinae</taxon>
        <taxon>Mytilus</taxon>
    </lineage>
</organism>
<dbReference type="PROSITE" id="PS51885">
    <property type="entry name" value="NEPRILYSIN"/>
    <property type="match status" value="1"/>
</dbReference>
<dbReference type="EMBL" id="CACVKT020008133">
    <property type="protein sequence ID" value="CAC5413370.1"/>
    <property type="molecule type" value="Genomic_DNA"/>
</dbReference>
<keyword evidence="5" id="KW-0862">Zinc</keyword>
<dbReference type="PRINTS" id="PR00786">
    <property type="entry name" value="NEPRILYSIN"/>
</dbReference>
<keyword evidence="3" id="KW-0479">Metal-binding</keyword>
<dbReference type="Pfam" id="PF01431">
    <property type="entry name" value="Peptidase_M13"/>
    <property type="match status" value="1"/>
</dbReference>
<proteinExistence type="predicted"/>
<dbReference type="GO" id="GO:0004222">
    <property type="term" value="F:metalloendopeptidase activity"/>
    <property type="evidence" value="ECO:0007669"/>
    <property type="project" value="UniProtKB-EC"/>
</dbReference>
<sequence length="740" mass="85643">MNSVVRGKVAGSPCLKTLVQSGSMQRFENQFSIFEKDNKNKLIKHEPNPQPNPTMRQTITETVLKSLDMNVNPCDNFFKFACGGYIKETNPPSGDQWAFGRPRDRIRDAVKVEIQSIVKQSDQIPLKKAKQLFQSCMDQQTIETRGVEPILKYLSALGGWPVLGTWDSKNFDYIDLLAVTKPLLKDWQFDYQMSGVVIGMTVQKDFGEKGPYAIYLDQPRLGQFDFFGLPNQEVYRLGRHNLYNKAYEEYLVDVAVSLGAHPNIAKKDMCDVVEFETALAKIMLFEEERRLVNIRYNKISILEMSIRYPKIDWLRFLSKILAIENIHVTYQTEVILWASPYFDQLSSIITKASKRTLANYILFRAIQPLLPSVSKNLQYVNLRYIATVNGLSEPKLPQRSDFCTDIVIEQMDWVTSRIFIENKTDSEQTLAYVNEIRGYVRFILTDMISKSKWLSDRTKSQVLRKMQSVEDKLGFPEEILQDSFLDLYYRHFDMGKYFFENMVESLTENYKVVLLKLTNPPKNEWLFRPGTVNALHNLGTTAIEIPLGVMSDPFFENYYSPGMNFGGIGFLIGHEYAHGFEVTGMKFDWKGLIRRYWSDKSALKFRDKADCYVRQYSQYYIPEVDLNVTNGNKTLNENLCDNLGVRAAFYAYKKFKHDRNISEKVPGLPFTDDQLFFINMARVWCSNSSPLFIRKVPLLDHHTLPRLRVIGPLQNSPEFASTFQCPRGSFMNPINKCGFW</sequence>
<feature type="domain" description="Peptidase M13 C-terminal" evidence="7">
    <location>
        <begin position="533"/>
        <end position="737"/>
    </location>
</feature>
<dbReference type="InterPro" id="IPR042089">
    <property type="entry name" value="Peptidase_M13_dom_2"/>
</dbReference>
<reference evidence="9 10" key="1">
    <citation type="submission" date="2020-06" db="EMBL/GenBank/DDBJ databases">
        <authorList>
            <person name="Li R."/>
            <person name="Bekaert M."/>
        </authorList>
    </citation>
    <scope>NUCLEOTIDE SEQUENCE [LARGE SCALE GENOMIC DNA]</scope>
    <source>
        <strain evidence="10">wild</strain>
    </source>
</reference>
<feature type="domain" description="Peptidase M13 N-terminal" evidence="8">
    <location>
        <begin position="73"/>
        <end position="476"/>
    </location>
</feature>
<dbReference type="InterPro" id="IPR008753">
    <property type="entry name" value="Peptidase_M13_N"/>
</dbReference>
<dbReference type="GO" id="GO:0016485">
    <property type="term" value="P:protein processing"/>
    <property type="evidence" value="ECO:0007669"/>
    <property type="project" value="TreeGrafter"/>
</dbReference>
<keyword evidence="4 9" id="KW-0378">Hydrolase</keyword>
<evidence type="ECO:0000256" key="4">
    <source>
        <dbReference type="ARBA" id="ARBA00022801"/>
    </source>
</evidence>
<dbReference type="Pfam" id="PF05649">
    <property type="entry name" value="Peptidase_M13_N"/>
    <property type="match status" value="1"/>
</dbReference>
<dbReference type="InterPro" id="IPR024079">
    <property type="entry name" value="MetalloPept_cat_dom_sf"/>
</dbReference>
<evidence type="ECO:0000313" key="9">
    <source>
        <dbReference type="EMBL" id="CAC5413370.1"/>
    </source>
</evidence>
<dbReference type="Gene3D" id="3.40.390.10">
    <property type="entry name" value="Collagenase (Catalytic Domain)"/>
    <property type="match status" value="1"/>
</dbReference>
<dbReference type="Proteomes" id="UP000507470">
    <property type="component" value="Unassembled WGS sequence"/>
</dbReference>
<evidence type="ECO:0000313" key="10">
    <source>
        <dbReference type="Proteomes" id="UP000507470"/>
    </source>
</evidence>
<dbReference type="OrthoDB" id="6475849at2759"/>
<evidence type="ECO:0000256" key="5">
    <source>
        <dbReference type="ARBA" id="ARBA00022833"/>
    </source>
</evidence>
<keyword evidence="2" id="KW-0645">Protease</keyword>
<dbReference type="InterPro" id="IPR018497">
    <property type="entry name" value="Peptidase_M13_C"/>
</dbReference>
<evidence type="ECO:0000256" key="1">
    <source>
        <dbReference type="ARBA" id="ARBA00001947"/>
    </source>
</evidence>
<dbReference type="GO" id="GO:0005886">
    <property type="term" value="C:plasma membrane"/>
    <property type="evidence" value="ECO:0007669"/>
    <property type="project" value="TreeGrafter"/>
</dbReference>
<evidence type="ECO:0000256" key="6">
    <source>
        <dbReference type="ARBA" id="ARBA00023049"/>
    </source>
</evidence>
<keyword evidence="6" id="KW-0482">Metalloprotease</keyword>
<protein>
    <submittedName>
        <fullName evidence="9">MMEL1</fullName>
        <ecNumber evidence="9">3.4.24.11</ecNumber>
    </submittedName>
</protein>
<evidence type="ECO:0000256" key="3">
    <source>
        <dbReference type="ARBA" id="ARBA00022723"/>
    </source>
</evidence>
<dbReference type="InterPro" id="IPR000718">
    <property type="entry name" value="Peptidase_M13"/>
</dbReference>
<dbReference type="CDD" id="cd08662">
    <property type="entry name" value="M13"/>
    <property type="match status" value="1"/>
</dbReference>
<comment type="cofactor">
    <cofactor evidence="1">
        <name>Zn(2+)</name>
        <dbReference type="ChEBI" id="CHEBI:29105"/>
    </cofactor>
</comment>
<dbReference type="PANTHER" id="PTHR11733:SF240">
    <property type="entry name" value="GH14155P-RELATED"/>
    <property type="match status" value="1"/>
</dbReference>
<evidence type="ECO:0000256" key="2">
    <source>
        <dbReference type="ARBA" id="ARBA00022670"/>
    </source>
</evidence>
<evidence type="ECO:0000259" key="8">
    <source>
        <dbReference type="Pfam" id="PF05649"/>
    </source>
</evidence>
<evidence type="ECO:0000259" key="7">
    <source>
        <dbReference type="Pfam" id="PF01431"/>
    </source>
</evidence>
<dbReference type="PANTHER" id="PTHR11733">
    <property type="entry name" value="ZINC METALLOPROTEASE FAMILY M13 NEPRILYSIN-RELATED"/>
    <property type="match status" value="1"/>
</dbReference>